<dbReference type="Gene3D" id="3.40.50.720">
    <property type="entry name" value="NAD(P)-binding Rossmann-like Domain"/>
    <property type="match status" value="1"/>
</dbReference>
<gene>
    <name evidence="2" type="ORF">EFLFYP64_02033</name>
</gene>
<dbReference type="InterPro" id="IPR051783">
    <property type="entry name" value="NAD(P)-dependent_oxidoreduct"/>
</dbReference>
<name>A0A6N3EE54_ENTFC</name>
<proteinExistence type="predicted"/>
<evidence type="ECO:0000259" key="1">
    <source>
        <dbReference type="Pfam" id="PF13460"/>
    </source>
</evidence>
<dbReference type="GO" id="GO:0005737">
    <property type="term" value="C:cytoplasm"/>
    <property type="evidence" value="ECO:0007669"/>
    <property type="project" value="TreeGrafter"/>
</dbReference>
<protein>
    <submittedName>
        <fullName evidence="2">NAD dependent epimerase/dehydratase family protein</fullName>
    </submittedName>
</protein>
<evidence type="ECO:0000313" key="2">
    <source>
        <dbReference type="EMBL" id="VYU36763.1"/>
    </source>
</evidence>
<dbReference type="InterPro" id="IPR016040">
    <property type="entry name" value="NAD(P)-bd_dom"/>
</dbReference>
<dbReference type="InterPro" id="IPR036291">
    <property type="entry name" value="NAD(P)-bd_dom_sf"/>
</dbReference>
<reference evidence="2" key="1">
    <citation type="submission" date="2019-11" db="EMBL/GenBank/DDBJ databases">
        <authorList>
            <person name="Feng L."/>
        </authorList>
    </citation>
    <scope>NUCLEOTIDE SEQUENCE</scope>
    <source>
        <strain evidence="2">EFaeciumLFYP64</strain>
    </source>
</reference>
<dbReference type="GO" id="GO:0004029">
    <property type="term" value="F:aldehyde dehydrogenase (NAD+) activity"/>
    <property type="evidence" value="ECO:0007669"/>
    <property type="project" value="TreeGrafter"/>
</dbReference>
<dbReference type="Pfam" id="PF13460">
    <property type="entry name" value="NAD_binding_10"/>
    <property type="match status" value="1"/>
</dbReference>
<sequence length="174" mass="19847">MQTVIGSNGQIGYELAKELNQTYGKQLRLVSRNPKSINDTDELISADILDREATIRAVAGSEIVYFAAGLPMDSEQWKTKFEIMLENVIQACKETKAKLVFFDNTYMYEKNDTEQFEDSKFIYDGIKSTVRAKMADRLVTEMENPDIDVMICRAPEFYGPNKTQSITNSFLIKL</sequence>
<dbReference type="PANTHER" id="PTHR48079:SF6">
    <property type="entry name" value="NAD(P)-BINDING DOMAIN-CONTAINING PROTEIN-RELATED"/>
    <property type="match status" value="1"/>
</dbReference>
<dbReference type="PANTHER" id="PTHR48079">
    <property type="entry name" value="PROTEIN YEEZ"/>
    <property type="match status" value="1"/>
</dbReference>
<dbReference type="SUPFAM" id="SSF51735">
    <property type="entry name" value="NAD(P)-binding Rossmann-fold domains"/>
    <property type="match status" value="1"/>
</dbReference>
<organism evidence="2">
    <name type="scientific">Enterococcus faecium</name>
    <name type="common">Streptococcus faecium</name>
    <dbReference type="NCBI Taxonomy" id="1352"/>
    <lineage>
        <taxon>Bacteria</taxon>
        <taxon>Bacillati</taxon>
        <taxon>Bacillota</taxon>
        <taxon>Bacilli</taxon>
        <taxon>Lactobacillales</taxon>
        <taxon>Enterococcaceae</taxon>
        <taxon>Enterococcus</taxon>
    </lineage>
</organism>
<dbReference type="EMBL" id="CACRTQ010000058">
    <property type="protein sequence ID" value="VYU36763.1"/>
    <property type="molecule type" value="Genomic_DNA"/>
</dbReference>
<accession>A0A6N3EE54</accession>
<dbReference type="AlphaFoldDB" id="A0A6N3EE54"/>
<feature type="domain" description="NAD(P)-binding" evidence="1">
    <location>
        <begin position="6"/>
        <end position="160"/>
    </location>
</feature>